<proteinExistence type="predicted"/>
<keyword evidence="2" id="KW-1185">Reference proteome</keyword>
<dbReference type="AlphaFoldDB" id="A0A6J8BP82"/>
<reference evidence="1 2" key="1">
    <citation type="submission" date="2020-06" db="EMBL/GenBank/DDBJ databases">
        <authorList>
            <person name="Li R."/>
            <person name="Bekaert M."/>
        </authorList>
    </citation>
    <scope>NUCLEOTIDE SEQUENCE [LARGE SCALE GENOMIC DNA]</scope>
    <source>
        <strain evidence="2">wild</strain>
    </source>
</reference>
<dbReference type="EMBL" id="CACVKT020003712">
    <property type="protein sequence ID" value="CAC5385452.1"/>
    <property type="molecule type" value="Genomic_DNA"/>
</dbReference>
<evidence type="ECO:0000313" key="1">
    <source>
        <dbReference type="EMBL" id="CAC5385452.1"/>
    </source>
</evidence>
<name>A0A6J8BP82_MYTCO</name>
<protein>
    <submittedName>
        <fullName evidence="1">Uncharacterized protein</fullName>
    </submittedName>
</protein>
<sequence length="220" mass="25438">MSLQTGITTEGRESDVLRIRCPDTQVVLQQAENHVSYHTGITTAGRESGVLTHRRQRIRCPDTLLQQTDRESGVLTQVLLQQAENYVLTHRYYSRQRIRRVRCPDRYYYSRQRIRCSDTQVLLQQTENQMSLQTGITTEGRESDVLTDRQVGQKIRCPAQKEYTGTAGREQIIRCPDRQVLLQKAENRCTDHRAAENQMSRQTDTGFLLLLQGIRCPTDI</sequence>
<gene>
    <name evidence="1" type="ORF">MCOR_20998</name>
</gene>
<organism evidence="1 2">
    <name type="scientific">Mytilus coruscus</name>
    <name type="common">Sea mussel</name>
    <dbReference type="NCBI Taxonomy" id="42192"/>
    <lineage>
        <taxon>Eukaryota</taxon>
        <taxon>Metazoa</taxon>
        <taxon>Spiralia</taxon>
        <taxon>Lophotrochozoa</taxon>
        <taxon>Mollusca</taxon>
        <taxon>Bivalvia</taxon>
        <taxon>Autobranchia</taxon>
        <taxon>Pteriomorphia</taxon>
        <taxon>Mytilida</taxon>
        <taxon>Mytiloidea</taxon>
        <taxon>Mytilidae</taxon>
        <taxon>Mytilinae</taxon>
        <taxon>Mytilus</taxon>
    </lineage>
</organism>
<accession>A0A6J8BP82</accession>
<evidence type="ECO:0000313" key="2">
    <source>
        <dbReference type="Proteomes" id="UP000507470"/>
    </source>
</evidence>
<dbReference type="Proteomes" id="UP000507470">
    <property type="component" value="Unassembled WGS sequence"/>
</dbReference>